<name>A0A561DCF2_9BACI</name>
<comment type="similarity">
    <text evidence="2">Belongs to the chromate ion transporter (CHR) (TC 2.A.51) family.</text>
</comment>
<dbReference type="Proteomes" id="UP000319671">
    <property type="component" value="Unassembled WGS sequence"/>
</dbReference>
<evidence type="ECO:0000313" key="8">
    <source>
        <dbReference type="EMBL" id="TWE01067.1"/>
    </source>
</evidence>
<feature type="transmembrane region" description="Helical" evidence="7">
    <location>
        <begin position="21"/>
        <end position="42"/>
    </location>
</feature>
<comment type="caution">
    <text evidence="8">The sequence shown here is derived from an EMBL/GenBank/DDBJ whole genome shotgun (WGS) entry which is preliminary data.</text>
</comment>
<dbReference type="AlphaFoldDB" id="A0A561DCF2"/>
<dbReference type="PIRSF" id="PIRSF004810">
    <property type="entry name" value="ChrA"/>
    <property type="match status" value="1"/>
</dbReference>
<keyword evidence="6 7" id="KW-0472">Membrane</keyword>
<feature type="transmembrane region" description="Helical" evidence="7">
    <location>
        <begin position="206"/>
        <end position="224"/>
    </location>
</feature>
<feature type="transmembrane region" description="Helical" evidence="7">
    <location>
        <begin position="271"/>
        <end position="295"/>
    </location>
</feature>
<dbReference type="InterPro" id="IPR003370">
    <property type="entry name" value="Chromate_transpt"/>
</dbReference>
<keyword evidence="3" id="KW-1003">Cell membrane</keyword>
<evidence type="ECO:0000256" key="7">
    <source>
        <dbReference type="SAM" id="Phobius"/>
    </source>
</evidence>
<keyword evidence="9" id="KW-1185">Reference proteome</keyword>
<reference evidence="8 9" key="1">
    <citation type="submission" date="2019-06" db="EMBL/GenBank/DDBJ databases">
        <title>Sorghum-associated microbial communities from plants grown in Nebraska, USA.</title>
        <authorList>
            <person name="Schachtman D."/>
        </authorList>
    </citation>
    <scope>NUCLEOTIDE SEQUENCE [LARGE SCALE GENOMIC DNA]</scope>
    <source>
        <strain evidence="8 9">2482</strain>
    </source>
</reference>
<dbReference type="PANTHER" id="PTHR33567:SF3">
    <property type="entry name" value="CHROMATE ION TRANSPORTER (EUROFUNG)"/>
    <property type="match status" value="1"/>
</dbReference>
<evidence type="ECO:0000256" key="2">
    <source>
        <dbReference type="ARBA" id="ARBA00005262"/>
    </source>
</evidence>
<evidence type="ECO:0000256" key="6">
    <source>
        <dbReference type="ARBA" id="ARBA00023136"/>
    </source>
</evidence>
<evidence type="ECO:0000256" key="3">
    <source>
        <dbReference type="ARBA" id="ARBA00022475"/>
    </source>
</evidence>
<evidence type="ECO:0000313" key="9">
    <source>
        <dbReference type="Proteomes" id="UP000319671"/>
    </source>
</evidence>
<feature type="transmembrane region" description="Helical" evidence="7">
    <location>
        <begin position="301"/>
        <end position="325"/>
    </location>
</feature>
<feature type="transmembrane region" description="Helical" evidence="7">
    <location>
        <begin position="155"/>
        <end position="186"/>
    </location>
</feature>
<accession>A0A561DCF2</accession>
<dbReference type="GO" id="GO:0015109">
    <property type="term" value="F:chromate transmembrane transporter activity"/>
    <property type="evidence" value="ECO:0007669"/>
    <property type="project" value="InterPro"/>
</dbReference>
<keyword evidence="5 7" id="KW-1133">Transmembrane helix</keyword>
<dbReference type="EMBL" id="VIVN01000006">
    <property type="protein sequence ID" value="TWE01067.1"/>
    <property type="molecule type" value="Genomic_DNA"/>
</dbReference>
<gene>
    <name evidence="8" type="ORF">FB550_106119</name>
</gene>
<dbReference type="RefSeq" id="WP_144565632.1">
    <property type="nucleotide sequence ID" value="NZ_VIVN01000006.1"/>
</dbReference>
<organism evidence="8 9">
    <name type="scientific">Neobacillus bataviensis</name>
    <dbReference type="NCBI Taxonomy" id="220685"/>
    <lineage>
        <taxon>Bacteria</taxon>
        <taxon>Bacillati</taxon>
        <taxon>Bacillota</taxon>
        <taxon>Bacilli</taxon>
        <taxon>Bacillales</taxon>
        <taxon>Bacillaceae</taxon>
        <taxon>Neobacillus</taxon>
    </lineage>
</organism>
<keyword evidence="4 7" id="KW-0812">Transmembrane</keyword>
<feature type="transmembrane region" description="Helical" evidence="7">
    <location>
        <begin position="95"/>
        <end position="116"/>
    </location>
</feature>
<dbReference type="Pfam" id="PF02417">
    <property type="entry name" value="Chromate_transp"/>
    <property type="match status" value="2"/>
</dbReference>
<evidence type="ECO:0000256" key="4">
    <source>
        <dbReference type="ARBA" id="ARBA00022692"/>
    </source>
</evidence>
<proteinExistence type="inferred from homology"/>
<feature type="transmembrane region" description="Helical" evidence="7">
    <location>
        <begin position="122"/>
        <end position="143"/>
    </location>
</feature>
<feature type="transmembrane region" description="Helical" evidence="7">
    <location>
        <begin position="337"/>
        <end position="357"/>
    </location>
</feature>
<comment type="subcellular location">
    <subcellularLocation>
        <location evidence="1">Cell membrane</location>
        <topology evidence="1">Multi-pass membrane protein</topology>
    </subcellularLocation>
</comment>
<dbReference type="PANTHER" id="PTHR33567">
    <property type="entry name" value="CHROMATE ION TRANSPORTER (EUROFUNG)"/>
    <property type="match status" value="1"/>
</dbReference>
<protein>
    <submittedName>
        <fullName evidence="8">Chromate transporter</fullName>
    </submittedName>
</protein>
<sequence>MKHEAVREDKRSTSRQTLVELWLVSTKLGLTSFGGPIAHLGYFHEEYVRRRKWMDEKSYADLVALCQFLPGPASSQVGIGIGVMRAGVLGGIISFLGFTLPSVLALIIFALILQGIDIKNSGWIHGLKVVAVAVVAQAILGMAQKLTPDLKRKALALFALIATLLWQTSYTQVAVILIAAIFGFLIYSKNNGNIDSKNQFPISRRFGVICLSLFLTLLILLPLVREVTSWHWIAVFDSFYRSGSLVFGGGHVVLPLLEREFVPNGWISKEVFLAGYGAAQAVPGPLFTFAAYLGAVMNGGIGGLIATLAIFLPAFLLILGTLPFWEALRRNQKINGALMGVNAAVVGILISAFYQPIWTSSIIEPMDFAFAAVLFSMLVYWKLPPWVIVVTGAAGGSILTFLS</sequence>
<dbReference type="InterPro" id="IPR014047">
    <property type="entry name" value="Chr_Tranpt_l_chain"/>
</dbReference>
<evidence type="ECO:0000256" key="5">
    <source>
        <dbReference type="ARBA" id="ARBA00022989"/>
    </source>
</evidence>
<evidence type="ECO:0000256" key="1">
    <source>
        <dbReference type="ARBA" id="ARBA00004651"/>
    </source>
</evidence>
<dbReference type="GO" id="GO:0005886">
    <property type="term" value="C:plasma membrane"/>
    <property type="evidence" value="ECO:0007669"/>
    <property type="project" value="UniProtKB-SubCell"/>
</dbReference>
<dbReference type="NCBIfam" id="TIGR00937">
    <property type="entry name" value="2A51"/>
    <property type="match status" value="1"/>
</dbReference>